<name>A0ABU5CXX2_9BACI</name>
<gene>
    <name evidence="1" type="ORF">RWD45_19155</name>
</gene>
<evidence type="ECO:0000313" key="1">
    <source>
        <dbReference type="EMBL" id="MDY0410273.1"/>
    </source>
</evidence>
<proteinExistence type="predicted"/>
<comment type="caution">
    <text evidence="1">The sequence shown here is derived from an EMBL/GenBank/DDBJ whole genome shotgun (WGS) entry which is preliminary data.</text>
</comment>
<dbReference type="Proteomes" id="UP001275315">
    <property type="component" value="Unassembled WGS sequence"/>
</dbReference>
<sequence>MQKDLIIYPVTNKDGVLQTIQYMEEGVIYKNQAYHAIRLIHADSEEDKIDREDNKVVVDMILYHFGHADEILDVKIPHDYRQNQQHETTILFDEQPHFHLYGQTLNIEKIDIGISENTLSWTISHWGDELQLQHMEGAFISNHQELAKFQFYEENNFQFNYKEEGNNSHFNYKEDSKIKLFFPPFPTASNAENYKLYIDYVIYSSPEKVAFEVDVSDYDEIIKSEELPYEKEVGEVVAGFFPTKLFLEKVVYSLKGVQVMLYSEDRDIGPLLMKDKLIPFVEEDSEEIYGDKDEYINGYTVNEQGIHPTLSQHAAFKDGERFGFDYSSLYITSSEKLYISLTNILYEMEVNNSITVPNPSFE</sequence>
<evidence type="ECO:0000313" key="2">
    <source>
        <dbReference type="Proteomes" id="UP001275315"/>
    </source>
</evidence>
<dbReference type="RefSeq" id="WP_320381146.1">
    <property type="nucleotide sequence ID" value="NZ_JAWDIQ010000003.1"/>
</dbReference>
<reference evidence="1 2" key="1">
    <citation type="submission" date="2023-10" db="EMBL/GenBank/DDBJ databases">
        <title>Virgibacillus soli CC-YMP-6 genome.</title>
        <authorList>
            <person name="Miliotis G."/>
            <person name="Sengupta P."/>
            <person name="Hameed A."/>
            <person name="Chuvochina M."/>
            <person name="Mcdonagh F."/>
            <person name="Simpson A.C."/>
            <person name="Singh N.K."/>
            <person name="Rekha P.D."/>
            <person name="Raman K."/>
            <person name="Hugenholtz P."/>
            <person name="Venkateswaran K."/>
        </authorList>
    </citation>
    <scope>NUCLEOTIDE SEQUENCE [LARGE SCALE GENOMIC DNA]</scope>
    <source>
        <strain evidence="1 2">CC-YMP-6</strain>
    </source>
</reference>
<organism evidence="1 2">
    <name type="scientific">Paracerasibacillus soli</name>
    <dbReference type="NCBI Taxonomy" id="480284"/>
    <lineage>
        <taxon>Bacteria</taxon>
        <taxon>Bacillati</taxon>
        <taxon>Bacillota</taxon>
        <taxon>Bacilli</taxon>
        <taxon>Bacillales</taxon>
        <taxon>Bacillaceae</taxon>
        <taxon>Paracerasibacillus</taxon>
    </lineage>
</organism>
<dbReference type="EMBL" id="JAWDIQ010000003">
    <property type="protein sequence ID" value="MDY0410273.1"/>
    <property type="molecule type" value="Genomic_DNA"/>
</dbReference>
<keyword evidence="2" id="KW-1185">Reference proteome</keyword>
<accession>A0ABU5CXX2</accession>
<protein>
    <submittedName>
        <fullName evidence="1">Uncharacterized protein</fullName>
    </submittedName>
</protein>